<name>A0A183IJF5_9BILA</name>
<dbReference type="GO" id="GO:0019894">
    <property type="term" value="F:kinesin binding"/>
    <property type="evidence" value="ECO:0007669"/>
    <property type="project" value="TreeGrafter"/>
</dbReference>
<evidence type="ECO:0000313" key="9">
    <source>
        <dbReference type="WBParaSite" id="SBAD_0000392101-mRNA-1"/>
    </source>
</evidence>
<dbReference type="EMBL" id="UZAM01007929">
    <property type="protein sequence ID" value="VDP02239.1"/>
    <property type="molecule type" value="Genomic_DNA"/>
</dbReference>
<dbReference type="InterPro" id="IPR057288">
    <property type="entry name" value="PH_PLEKHM2"/>
</dbReference>
<evidence type="ECO:0000313" key="8">
    <source>
        <dbReference type="Proteomes" id="UP000270296"/>
    </source>
</evidence>
<evidence type="ECO:0000256" key="1">
    <source>
        <dbReference type="ARBA" id="ARBA00004496"/>
    </source>
</evidence>
<dbReference type="WBParaSite" id="SBAD_0000392101-mRNA-1">
    <property type="protein sequence ID" value="SBAD_0000392101-mRNA-1"/>
    <property type="gene ID" value="SBAD_0000392101"/>
</dbReference>
<proteinExistence type="predicted"/>
<dbReference type="GO" id="GO:0007030">
    <property type="term" value="P:Golgi organization"/>
    <property type="evidence" value="ECO:0007669"/>
    <property type="project" value="TreeGrafter"/>
</dbReference>
<evidence type="ECO:0000259" key="5">
    <source>
        <dbReference type="PROSITE" id="PS50003"/>
    </source>
</evidence>
<evidence type="ECO:0000259" key="6">
    <source>
        <dbReference type="PROSITE" id="PS50826"/>
    </source>
</evidence>
<dbReference type="SUPFAM" id="SSF140741">
    <property type="entry name" value="RUN domain-like"/>
    <property type="match status" value="1"/>
</dbReference>
<accession>A0A183IJF5</accession>
<dbReference type="Proteomes" id="UP000270296">
    <property type="component" value="Unassembled WGS sequence"/>
</dbReference>
<dbReference type="Pfam" id="PF02759">
    <property type="entry name" value="RUN"/>
    <property type="match status" value="1"/>
</dbReference>
<protein>
    <submittedName>
        <fullName evidence="9">RUN domain-containing protein</fullName>
    </submittedName>
</protein>
<reference evidence="7 8" key="2">
    <citation type="submission" date="2018-11" db="EMBL/GenBank/DDBJ databases">
        <authorList>
            <consortium name="Pathogen Informatics"/>
        </authorList>
    </citation>
    <scope>NUCLEOTIDE SEQUENCE [LARGE SCALE GENOMIC DNA]</scope>
</reference>
<dbReference type="PANTHER" id="PTHR46556:SF1">
    <property type="entry name" value="PLECKSTRIN HOMOLOGY DOMAIN-CONTAINING FAMILY M MEMBER 2"/>
    <property type="match status" value="1"/>
</dbReference>
<evidence type="ECO:0000256" key="4">
    <source>
        <dbReference type="ARBA" id="ARBA00023228"/>
    </source>
</evidence>
<dbReference type="PANTHER" id="PTHR46556">
    <property type="entry name" value="PLECKSTRIN HOMOLOGY DOMAIN-CONTAINING FAMILY M MEMBER 2"/>
    <property type="match status" value="1"/>
</dbReference>
<dbReference type="GO" id="GO:0032880">
    <property type="term" value="P:regulation of protein localization"/>
    <property type="evidence" value="ECO:0007669"/>
    <property type="project" value="TreeGrafter"/>
</dbReference>
<keyword evidence="8" id="KW-1185">Reference proteome</keyword>
<dbReference type="GO" id="GO:0010008">
    <property type="term" value="C:endosome membrane"/>
    <property type="evidence" value="ECO:0007669"/>
    <property type="project" value="TreeGrafter"/>
</dbReference>
<evidence type="ECO:0000256" key="3">
    <source>
        <dbReference type="ARBA" id="ARBA00022490"/>
    </source>
</evidence>
<evidence type="ECO:0000313" key="7">
    <source>
        <dbReference type="EMBL" id="VDP02239.1"/>
    </source>
</evidence>
<dbReference type="InterPro" id="IPR001849">
    <property type="entry name" value="PH_domain"/>
</dbReference>
<dbReference type="PROSITE" id="PS50003">
    <property type="entry name" value="PH_DOMAIN"/>
    <property type="match status" value="1"/>
</dbReference>
<keyword evidence="3" id="KW-0963">Cytoplasm</keyword>
<dbReference type="Pfam" id="PF23142">
    <property type="entry name" value="PH_PLEKHM2"/>
    <property type="match status" value="1"/>
</dbReference>
<dbReference type="GO" id="GO:0005765">
    <property type="term" value="C:lysosomal membrane"/>
    <property type="evidence" value="ECO:0007669"/>
    <property type="project" value="UniProtKB-SubCell"/>
</dbReference>
<evidence type="ECO:0000256" key="2">
    <source>
        <dbReference type="ARBA" id="ARBA00004656"/>
    </source>
</evidence>
<dbReference type="GO" id="GO:0032418">
    <property type="term" value="P:lysosome localization"/>
    <property type="evidence" value="ECO:0007669"/>
    <property type="project" value="TreeGrafter"/>
</dbReference>
<dbReference type="InterPro" id="IPR053015">
    <property type="entry name" value="PH_domain-containing_M2"/>
</dbReference>
<reference evidence="9" key="1">
    <citation type="submission" date="2016-06" db="UniProtKB">
        <authorList>
            <consortium name="WormBaseParasite"/>
        </authorList>
    </citation>
    <scope>IDENTIFICATION</scope>
</reference>
<organism evidence="9">
    <name type="scientific">Soboliphyme baturini</name>
    <dbReference type="NCBI Taxonomy" id="241478"/>
    <lineage>
        <taxon>Eukaryota</taxon>
        <taxon>Metazoa</taxon>
        <taxon>Ecdysozoa</taxon>
        <taxon>Nematoda</taxon>
        <taxon>Enoplea</taxon>
        <taxon>Dorylaimia</taxon>
        <taxon>Dioctophymatida</taxon>
        <taxon>Dioctophymatoidea</taxon>
        <taxon>Soboliphymatidae</taxon>
        <taxon>Soboliphyme</taxon>
    </lineage>
</organism>
<dbReference type="OrthoDB" id="9983817at2759"/>
<dbReference type="InterPro" id="IPR004012">
    <property type="entry name" value="Run_dom"/>
</dbReference>
<feature type="domain" description="RUN" evidence="6">
    <location>
        <begin position="15"/>
        <end position="142"/>
    </location>
</feature>
<dbReference type="InterPro" id="IPR037213">
    <property type="entry name" value="Run_dom_sf"/>
</dbReference>
<comment type="subcellular location">
    <subcellularLocation>
        <location evidence="1">Cytoplasm</location>
    </subcellularLocation>
    <subcellularLocation>
        <location evidence="2">Lysosome membrane</location>
    </subcellularLocation>
</comment>
<dbReference type="SMART" id="SM00593">
    <property type="entry name" value="RUN"/>
    <property type="match status" value="1"/>
</dbReference>
<keyword evidence="4" id="KW-0458">Lysosome</keyword>
<dbReference type="Gene3D" id="1.20.58.900">
    <property type="match status" value="1"/>
</dbReference>
<sequence>MDAACFSEHQSHSLSVENVHLQQLVALLDSFFRNGLKRRGKTGYWALVRQFLPKQHQSPCPANVANLFPSLKGVNDGSLWLLCCLAEGSLAWYLKNFCCHMELLRKYYSSSAFIMDKEAVEMISAALKGLDDVKIDLPYEETYISRFDAKSVCEKMNAGKAVVAGQSKTQHISVLPYSVTIDGQIPCAELASVEIPVAEGSSTCALPSALNSVEVCEDALLYSFPPCRSTNLARRCRPSQQKTVHIIEVDNVADDWTEVSHEAGSIASDDLHFVNSCSTPLSMTADVSEAKNGTNEIEEAFRTGLDSDDLQQYYSFSSSFAREFETFGSTKLESSDHVAENSVICTCSAESDGTGPKQDLRGNELSNGDGFLVKSADDEARVAENDYEKQIRRRLNKVPALLASHSESLSESSETVTVSTPEFKSTPIDINAVINTYDHDNIAEPKMIILEDGLTILESNEIVELAVHVFCEQNEDFCVMYRVYTRHHLGDVALRFLLLTNLSLYVLEKFATEASGKQYLAEFTCRYSDLDYVSVGLNSQLLLFRTRKSKEQFTICTCDQNLTSAILSSLEKSCSNINNGIVVLNDAATQRVSICKWISRELGSAVSSPTVFSHYSLVYWDEGVDNEYCGDDGQVATVVESGYIYIRTVWPTRRWSSKTDEWRHSYFVLRNKKLYQFEDSTCKIGEKIYGIG</sequence>
<dbReference type="PROSITE" id="PS50826">
    <property type="entry name" value="RUN"/>
    <property type="match status" value="1"/>
</dbReference>
<gene>
    <name evidence="7" type="ORF">SBAD_LOCUS3751</name>
</gene>
<feature type="domain" description="PH" evidence="5">
    <location>
        <begin position="637"/>
        <end position="692"/>
    </location>
</feature>
<dbReference type="AlphaFoldDB" id="A0A183IJF5"/>